<sequence>MSRQRQRHCTASTFSPSSRSGKYSAKHDSINCRQTRGNAAMNIPNENESSTPYDKQWFTKLLAKGSRAAYVRARTENLRAERHRMADE</sequence>
<feature type="region of interest" description="Disordered" evidence="1">
    <location>
        <begin position="1"/>
        <end position="30"/>
    </location>
</feature>
<protein>
    <submittedName>
        <fullName evidence="2">Uncharacterized protein</fullName>
    </submittedName>
</protein>
<organism evidence="2 3">
    <name type="scientific">Ramazzottius varieornatus</name>
    <name type="common">Water bear</name>
    <name type="synonym">Tardigrade</name>
    <dbReference type="NCBI Taxonomy" id="947166"/>
    <lineage>
        <taxon>Eukaryota</taxon>
        <taxon>Metazoa</taxon>
        <taxon>Ecdysozoa</taxon>
        <taxon>Tardigrada</taxon>
        <taxon>Eutardigrada</taxon>
        <taxon>Parachela</taxon>
        <taxon>Hypsibioidea</taxon>
        <taxon>Ramazzottiidae</taxon>
        <taxon>Ramazzottius</taxon>
    </lineage>
</organism>
<feature type="compositionally biased region" description="Polar residues" evidence="1">
    <location>
        <begin position="9"/>
        <end position="21"/>
    </location>
</feature>
<dbReference type="Proteomes" id="UP000186922">
    <property type="component" value="Unassembled WGS sequence"/>
</dbReference>
<evidence type="ECO:0000256" key="1">
    <source>
        <dbReference type="SAM" id="MobiDB-lite"/>
    </source>
</evidence>
<accession>A0A1D1VPA2</accession>
<keyword evidence="3" id="KW-1185">Reference proteome</keyword>
<proteinExistence type="predicted"/>
<evidence type="ECO:0000313" key="2">
    <source>
        <dbReference type="EMBL" id="GAV03420.1"/>
    </source>
</evidence>
<comment type="caution">
    <text evidence="2">The sequence shown here is derived from an EMBL/GenBank/DDBJ whole genome shotgun (WGS) entry which is preliminary data.</text>
</comment>
<evidence type="ECO:0000313" key="3">
    <source>
        <dbReference type="Proteomes" id="UP000186922"/>
    </source>
</evidence>
<gene>
    <name evidence="2" type="primary">RvY_13846-1</name>
    <name evidence="2" type="synonym">RvY_13846.1</name>
    <name evidence="2" type="ORF">RvY_13846</name>
</gene>
<name>A0A1D1VPA2_RAMVA</name>
<dbReference type="EMBL" id="BDGG01000009">
    <property type="protein sequence ID" value="GAV03420.1"/>
    <property type="molecule type" value="Genomic_DNA"/>
</dbReference>
<dbReference type="AlphaFoldDB" id="A0A1D1VPA2"/>
<reference evidence="2 3" key="1">
    <citation type="journal article" date="2016" name="Nat. Commun.">
        <title>Extremotolerant tardigrade genome and improved radiotolerance of human cultured cells by tardigrade-unique protein.</title>
        <authorList>
            <person name="Hashimoto T."/>
            <person name="Horikawa D.D."/>
            <person name="Saito Y."/>
            <person name="Kuwahara H."/>
            <person name="Kozuka-Hata H."/>
            <person name="Shin-I T."/>
            <person name="Minakuchi Y."/>
            <person name="Ohishi K."/>
            <person name="Motoyama A."/>
            <person name="Aizu T."/>
            <person name="Enomoto A."/>
            <person name="Kondo K."/>
            <person name="Tanaka S."/>
            <person name="Hara Y."/>
            <person name="Koshikawa S."/>
            <person name="Sagara H."/>
            <person name="Miura T."/>
            <person name="Yokobori S."/>
            <person name="Miyagawa K."/>
            <person name="Suzuki Y."/>
            <person name="Kubo T."/>
            <person name="Oyama M."/>
            <person name="Kohara Y."/>
            <person name="Fujiyama A."/>
            <person name="Arakawa K."/>
            <person name="Katayama T."/>
            <person name="Toyoda A."/>
            <person name="Kunieda T."/>
        </authorList>
    </citation>
    <scope>NUCLEOTIDE SEQUENCE [LARGE SCALE GENOMIC DNA]</scope>
    <source>
        <strain evidence="2 3">YOKOZUNA-1</strain>
    </source>
</reference>